<proteinExistence type="predicted"/>
<dbReference type="SUPFAM" id="SSF110004">
    <property type="entry name" value="Glycolipid transfer protein, GLTP"/>
    <property type="match status" value="1"/>
</dbReference>
<dbReference type="Proteomes" id="UP001177023">
    <property type="component" value="Unassembled WGS sequence"/>
</dbReference>
<dbReference type="GO" id="GO:1902387">
    <property type="term" value="F:ceramide 1-phosphate binding"/>
    <property type="evidence" value="ECO:0007669"/>
    <property type="project" value="TreeGrafter"/>
</dbReference>
<keyword evidence="3" id="KW-1185">Reference proteome</keyword>
<dbReference type="PANTHER" id="PTHR10219">
    <property type="entry name" value="GLYCOLIPID TRANSFER PROTEIN-RELATED"/>
    <property type="match status" value="1"/>
</dbReference>
<dbReference type="Pfam" id="PF08718">
    <property type="entry name" value="GLTP"/>
    <property type="match status" value="1"/>
</dbReference>
<sequence>MLFFGVFVPHGPFNGYLNRSTPWLLKYGPTDENTVPITIQGKDSRTAAIINPMAFDVVKVADLFEKALIEQHETDVTLELFVSAYEELNKFIGMLGKIFQFVQADVRAKTTRLRELSGKDPVKYESAEAMFAHEVDLKKYNGAKSLLALHRALQFIVDFMEALASSTDDASVAEICRVSYGRTLAKHHGWAIRQAVSLAAYTLPSRRQLVLCVVEQPPSDEFVKEAILRVVRSGQAVFDRLNVYYDRHELHNLL</sequence>
<evidence type="ECO:0000259" key="1">
    <source>
        <dbReference type="Pfam" id="PF08718"/>
    </source>
</evidence>
<dbReference type="EMBL" id="CATQJA010002591">
    <property type="protein sequence ID" value="CAJ0572110.1"/>
    <property type="molecule type" value="Genomic_DNA"/>
</dbReference>
<dbReference type="GO" id="GO:0016020">
    <property type="term" value="C:membrane"/>
    <property type="evidence" value="ECO:0007669"/>
    <property type="project" value="TreeGrafter"/>
</dbReference>
<feature type="non-terminal residue" evidence="2">
    <location>
        <position position="254"/>
    </location>
</feature>
<accession>A0AA36G165</accession>
<comment type="caution">
    <text evidence="2">The sequence shown here is derived from an EMBL/GenBank/DDBJ whole genome shotgun (WGS) entry which is preliminary data.</text>
</comment>
<organism evidence="2 3">
    <name type="scientific">Mesorhabditis spiculigera</name>
    <dbReference type="NCBI Taxonomy" id="96644"/>
    <lineage>
        <taxon>Eukaryota</taxon>
        <taxon>Metazoa</taxon>
        <taxon>Ecdysozoa</taxon>
        <taxon>Nematoda</taxon>
        <taxon>Chromadorea</taxon>
        <taxon>Rhabditida</taxon>
        <taxon>Rhabditina</taxon>
        <taxon>Rhabditomorpha</taxon>
        <taxon>Rhabditoidea</taxon>
        <taxon>Rhabditidae</taxon>
        <taxon>Mesorhabditinae</taxon>
        <taxon>Mesorhabditis</taxon>
    </lineage>
</organism>
<evidence type="ECO:0000313" key="3">
    <source>
        <dbReference type="Proteomes" id="UP001177023"/>
    </source>
</evidence>
<feature type="domain" description="Glycolipid transfer protein" evidence="1">
    <location>
        <begin position="77"/>
        <end position="210"/>
    </location>
</feature>
<protein>
    <recommendedName>
        <fullName evidence="1">Glycolipid transfer protein domain-containing protein</fullName>
    </recommendedName>
</protein>
<dbReference type="AlphaFoldDB" id="A0AA36G165"/>
<name>A0AA36G165_9BILA</name>
<evidence type="ECO:0000313" key="2">
    <source>
        <dbReference type="EMBL" id="CAJ0572110.1"/>
    </source>
</evidence>
<dbReference type="InterPro" id="IPR036497">
    <property type="entry name" value="GLTP_sf"/>
</dbReference>
<dbReference type="Gene3D" id="1.10.3520.10">
    <property type="entry name" value="Glycolipid transfer protein"/>
    <property type="match status" value="1"/>
</dbReference>
<dbReference type="PANTHER" id="PTHR10219:SF43">
    <property type="entry name" value="GLYCOLIPID TRANSFER PROTEIN DOMAIN-CONTAINING PROTEIN"/>
    <property type="match status" value="1"/>
</dbReference>
<dbReference type="InterPro" id="IPR014830">
    <property type="entry name" value="Glycolipid_transfer_prot_dom"/>
</dbReference>
<dbReference type="GO" id="GO:0005829">
    <property type="term" value="C:cytosol"/>
    <property type="evidence" value="ECO:0007669"/>
    <property type="project" value="TreeGrafter"/>
</dbReference>
<reference evidence="2" key="1">
    <citation type="submission" date="2023-06" db="EMBL/GenBank/DDBJ databases">
        <authorList>
            <person name="Delattre M."/>
        </authorList>
    </citation>
    <scope>NUCLEOTIDE SEQUENCE</scope>
    <source>
        <strain evidence="2">AF72</strain>
    </source>
</reference>
<dbReference type="GO" id="GO:1902388">
    <property type="term" value="F:ceramide 1-phosphate transfer activity"/>
    <property type="evidence" value="ECO:0007669"/>
    <property type="project" value="TreeGrafter"/>
</dbReference>
<gene>
    <name evidence="2" type="ORF">MSPICULIGERA_LOCUS10504</name>
</gene>